<dbReference type="Gramene" id="Pp3c11_12980V3.3">
    <property type="protein sequence ID" value="Pp3c11_12980V3.3"/>
    <property type="gene ID" value="Pp3c11_12980"/>
</dbReference>
<dbReference type="CDD" id="cd05483">
    <property type="entry name" value="retropepsin_like_bacteria"/>
    <property type="match status" value="1"/>
</dbReference>
<proteinExistence type="predicted"/>
<dbReference type="SUPFAM" id="SSF50630">
    <property type="entry name" value="Acid proteases"/>
    <property type="match status" value="1"/>
</dbReference>
<accession>A0A2K1JUJ8</accession>
<dbReference type="InterPro" id="IPR021109">
    <property type="entry name" value="Peptidase_aspartic_dom_sf"/>
</dbReference>
<keyword evidence="3" id="KW-1185">Reference proteome</keyword>
<dbReference type="STRING" id="3218.A0A2K1JUJ8"/>
<evidence type="ECO:0000313" key="2">
    <source>
        <dbReference type="EnsemblPlants" id="Pp3c11_12980V3.1"/>
    </source>
</evidence>
<dbReference type="AlphaFoldDB" id="A0A2K1JUJ8"/>
<reference evidence="1 3" key="1">
    <citation type="journal article" date="2008" name="Science">
        <title>The Physcomitrella genome reveals evolutionary insights into the conquest of land by plants.</title>
        <authorList>
            <person name="Rensing S."/>
            <person name="Lang D."/>
            <person name="Zimmer A."/>
            <person name="Terry A."/>
            <person name="Salamov A."/>
            <person name="Shapiro H."/>
            <person name="Nishiyama T."/>
            <person name="Perroud P.-F."/>
            <person name="Lindquist E."/>
            <person name="Kamisugi Y."/>
            <person name="Tanahashi T."/>
            <person name="Sakakibara K."/>
            <person name="Fujita T."/>
            <person name="Oishi K."/>
            <person name="Shin-I T."/>
            <person name="Kuroki Y."/>
            <person name="Toyoda A."/>
            <person name="Suzuki Y."/>
            <person name="Hashimoto A."/>
            <person name="Yamaguchi K."/>
            <person name="Sugano A."/>
            <person name="Kohara Y."/>
            <person name="Fujiyama A."/>
            <person name="Anterola A."/>
            <person name="Aoki S."/>
            <person name="Ashton N."/>
            <person name="Barbazuk W.B."/>
            <person name="Barker E."/>
            <person name="Bennetzen J."/>
            <person name="Bezanilla M."/>
            <person name="Blankenship R."/>
            <person name="Cho S.H."/>
            <person name="Dutcher S."/>
            <person name="Estelle M."/>
            <person name="Fawcett J.A."/>
            <person name="Gundlach H."/>
            <person name="Hanada K."/>
            <person name="Heyl A."/>
            <person name="Hicks K.A."/>
            <person name="Hugh J."/>
            <person name="Lohr M."/>
            <person name="Mayer K."/>
            <person name="Melkozernov A."/>
            <person name="Murata T."/>
            <person name="Nelson D."/>
            <person name="Pils B."/>
            <person name="Prigge M."/>
            <person name="Reiss B."/>
            <person name="Renner T."/>
            <person name="Rombauts S."/>
            <person name="Rushton P."/>
            <person name="Sanderfoot A."/>
            <person name="Schween G."/>
            <person name="Shiu S.-H."/>
            <person name="Stueber K."/>
            <person name="Theodoulou F.L."/>
            <person name="Tu H."/>
            <person name="Van de Peer Y."/>
            <person name="Verrier P.J."/>
            <person name="Waters E."/>
            <person name="Wood A."/>
            <person name="Yang L."/>
            <person name="Cove D."/>
            <person name="Cuming A."/>
            <person name="Hasebe M."/>
            <person name="Lucas S."/>
            <person name="Mishler D.B."/>
            <person name="Reski R."/>
            <person name="Grigoriev I."/>
            <person name="Quatrano R.S."/>
            <person name="Boore J.L."/>
        </authorList>
    </citation>
    <scope>NUCLEOTIDE SEQUENCE [LARGE SCALE GENOMIC DNA]</scope>
    <source>
        <strain evidence="2 3">cv. Gransden 2004</strain>
    </source>
</reference>
<dbReference type="EnsemblPlants" id="Pp3c11_12980V3.3">
    <property type="protein sequence ID" value="Pp3c11_12980V3.3"/>
    <property type="gene ID" value="Pp3c11_12980"/>
</dbReference>
<dbReference type="RefSeq" id="XP_024389443.1">
    <property type="nucleotide sequence ID" value="XM_024533675.2"/>
</dbReference>
<dbReference type="EnsemblPlants" id="Pp3c11_12980V3.1">
    <property type="protein sequence ID" value="Pp3c11_12980V3.1"/>
    <property type="gene ID" value="Pp3c11_12980"/>
</dbReference>
<dbReference type="InterPro" id="IPR034122">
    <property type="entry name" value="Retropepsin-like_bacterial"/>
</dbReference>
<gene>
    <name evidence="2" type="primary">LOC112288924</name>
    <name evidence="1" type="ORF">PHYPA_014970</name>
</gene>
<protein>
    <recommendedName>
        <fullName evidence="4">Peptidase A2 domain-containing protein</fullName>
    </recommendedName>
</protein>
<dbReference type="Proteomes" id="UP000006727">
    <property type="component" value="Chromosome 11"/>
</dbReference>
<evidence type="ECO:0008006" key="4">
    <source>
        <dbReference type="Google" id="ProtNLM"/>
    </source>
</evidence>
<sequence>MVSLWLTDSTIHALENGLRRATSRIVAEETKRIAFRRRMKVGCENGLCGIGGQWRDACGESSRIVARTRVRAQDACVQFSSDGNALRSCRGEEDEEAERDCIERIRAAIGVDESFYGTAFWISGTQTLLAMEGKWQLNWRNDDGRFWEQFDGVEMTLECGFDGEGQNSWAVGAAGIRSTLELDDREVCLLGAWIRTGYWVTEAARTQIHVRLVQGDVAGVAMASWGEITLSVQLRDCKVVAYVVVDATTMYPLRASMKAFGGWNKWQYSDWKPVVAGQGYLFPFSCTYTQASGNEEVYSVVEICSVESIDEVVARESPFSSHFLSNLLIVPRPRGQNNHPHVDFDSSCPPDVQMLRTDSGHYLVQPLVNGKTVGYFIVDTGASGLIISPQKARELNLTTFGEIHITGVNGVVKSQYCRANTFQLGPLRITNPMFLEIPVSGIVRGDPLVVGMCGFDMFAQCIVEMAHDEGRLSLFDPALYSISCSKSLQWHTLRFLENIPHVSATFNGHDALFLIDTGAGGVDVIFHKRAVEEFGLLKLVQVETYAELMGINASGKGVEVILGTLNQLAVAGKPFKQTTTMLARENVGNLDTSEYVAGLLCGDLLTKCRVVFNYAQRQLAITTQT</sequence>
<organism evidence="1">
    <name type="scientific">Physcomitrium patens</name>
    <name type="common">Spreading-leaved earth moss</name>
    <name type="synonym">Physcomitrella patens</name>
    <dbReference type="NCBI Taxonomy" id="3218"/>
    <lineage>
        <taxon>Eukaryota</taxon>
        <taxon>Viridiplantae</taxon>
        <taxon>Streptophyta</taxon>
        <taxon>Embryophyta</taxon>
        <taxon>Bryophyta</taxon>
        <taxon>Bryophytina</taxon>
        <taxon>Bryopsida</taxon>
        <taxon>Funariidae</taxon>
        <taxon>Funariales</taxon>
        <taxon>Funariaceae</taxon>
        <taxon>Physcomitrium</taxon>
    </lineage>
</organism>
<reference evidence="2" key="3">
    <citation type="submission" date="2020-12" db="UniProtKB">
        <authorList>
            <consortium name="EnsemblPlants"/>
        </authorList>
    </citation>
    <scope>IDENTIFICATION</scope>
</reference>
<dbReference type="EMBL" id="ABEU02000011">
    <property type="protein sequence ID" value="PNR45199.1"/>
    <property type="molecule type" value="Genomic_DNA"/>
</dbReference>
<dbReference type="Gene3D" id="2.40.70.10">
    <property type="entry name" value="Acid Proteases"/>
    <property type="match status" value="2"/>
</dbReference>
<name>A0A2K1JUJ8_PHYPA</name>
<evidence type="ECO:0000313" key="1">
    <source>
        <dbReference type="EMBL" id="PNR45199.1"/>
    </source>
</evidence>
<dbReference type="GeneID" id="112288924"/>
<dbReference type="Pfam" id="PF13650">
    <property type="entry name" value="Asp_protease_2"/>
    <property type="match status" value="1"/>
</dbReference>
<evidence type="ECO:0000313" key="3">
    <source>
        <dbReference type="Proteomes" id="UP000006727"/>
    </source>
</evidence>
<dbReference type="Gramene" id="Pp3c11_12980V3.1">
    <property type="protein sequence ID" value="Pp3c11_12980V3.1"/>
    <property type="gene ID" value="Pp3c11_12980"/>
</dbReference>
<dbReference type="OrthoDB" id="2018659at2759"/>
<reference evidence="1 3" key="2">
    <citation type="journal article" date="2018" name="Plant J.">
        <title>The Physcomitrella patens chromosome-scale assembly reveals moss genome structure and evolution.</title>
        <authorList>
            <person name="Lang D."/>
            <person name="Ullrich K.K."/>
            <person name="Murat F."/>
            <person name="Fuchs J."/>
            <person name="Jenkins J."/>
            <person name="Haas F.B."/>
            <person name="Piednoel M."/>
            <person name="Gundlach H."/>
            <person name="Van Bel M."/>
            <person name="Meyberg R."/>
            <person name="Vives C."/>
            <person name="Morata J."/>
            <person name="Symeonidi A."/>
            <person name="Hiss M."/>
            <person name="Muchero W."/>
            <person name="Kamisugi Y."/>
            <person name="Saleh O."/>
            <person name="Blanc G."/>
            <person name="Decker E.L."/>
            <person name="van Gessel N."/>
            <person name="Grimwood J."/>
            <person name="Hayes R.D."/>
            <person name="Graham S.W."/>
            <person name="Gunter L.E."/>
            <person name="McDaniel S.F."/>
            <person name="Hoernstein S.N.W."/>
            <person name="Larsson A."/>
            <person name="Li F.W."/>
            <person name="Perroud P.F."/>
            <person name="Phillips J."/>
            <person name="Ranjan P."/>
            <person name="Rokshar D.S."/>
            <person name="Rothfels C.J."/>
            <person name="Schneider L."/>
            <person name="Shu S."/>
            <person name="Stevenson D.W."/>
            <person name="Thummler F."/>
            <person name="Tillich M."/>
            <person name="Villarreal Aguilar J.C."/>
            <person name="Widiez T."/>
            <person name="Wong G.K."/>
            <person name="Wymore A."/>
            <person name="Zhang Y."/>
            <person name="Zimmer A.D."/>
            <person name="Quatrano R.S."/>
            <person name="Mayer K.F.X."/>
            <person name="Goodstein D."/>
            <person name="Casacuberta J.M."/>
            <person name="Vandepoele K."/>
            <person name="Reski R."/>
            <person name="Cuming A.C."/>
            <person name="Tuskan G.A."/>
            <person name="Maumus F."/>
            <person name="Salse J."/>
            <person name="Schmutz J."/>
            <person name="Rensing S.A."/>
        </authorList>
    </citation>
    <scope>NUCLEOTIDE SEQUENCE [LARGE SCALE GENOMIC DNA]</scope>
    <source>
        <strain evidence="2 3">cv. Gransden 2004</strain>
    </source>
</reference>